<dbReference type="PANTHER" id="PTHR10067">
    <property type="entry name" value="PHOSPHATIDYLSERINE DECARBOXYLASE"/>
    <property type="match status" value="1"/>
</dbReference>
<keyword evidence="4 11" id="KW-0443">Lipid metabolism</keyword>
<feature type="chain" id="PRO_5023524739" description="Phosphatidylserine decarboxylase 2 alpha chain" evidence="11">
    <location>
        <begin position="1253"/>
        <end position="1293"/>
    </location>
</feature>
<dbReference type="Gene3D" id="2.60.40.150">
    <property type="entry name" value="C2 domain"/>
    <property type="match status" value="2"/>
</dbReference>
<protein>
    <recommendedName>
        <fullName evidence="11">Phosphatidylserine decarboxylase proenzyme 2</fullName>
        <ecNumber evidence="11">4.1.1.65</ecNumber>
    </recommendedName>
    <component>
        <recommendedName>
            <fullName evidence="11">Phosphatidylserine decarboxylase 2 beta chain</fullName>
        </recommendedName>
    </component>
    <component>
        <recommendedName>
            <fullName evidence="11">Phosphatidylserine decarboxylase 2 alpha chain</fullName>
        </recommendedName>
    </component>
</protein>
<comment type="PTM">
    <text evidence="11">Is synthesized initially as an inactive proenzyme. Formation of the active enzyme involves a self-maturation process in which the active site pyruvoyl group is generated from an internal serine residue via an autocatalytic post-translational modification. Two non-identical subunits are generated from the proenzyme in this reaction, and the pyruvate is formed at the N-terminus of the alpha chain, which is derived from the carboxyl end of the proenzyme. The autoendoproteolytic cleavage occurs by a canonical serine protease mechanism, in which the side chain hydroxyl group of the serine supplies its oxygen atom to form the C-terminus of the beta chain, while the remainder of the serine residue undergoes an oxidative deamination to produce ammonia and the pyruvoyl prosthetic group on the alpha chain. During this reaction, the Ser that is part of the protease active site of the proenzyme becomes the pyruvoyl prosthetic group, which constitutes an essential element of the active site of the mature decarboxylase.</text>
</comment>
<dbReference type="PROSITE" id="PS50222">
    <property type="entry name" value="EF_HAND_2"/>
    <property type="match status" value="1"/>
</dbReference>
<evidence type="ECO:0000256" key="5">
    <source>
        <dbReference type="ARBA" id="ARBA00023136"/>
    </source>
</evidence>
<feature type="active site" description="Charge relay system; for autoendoproteolytic cleavage activity" evidence="11">
    <location>
        <position position="1166"/>
    </location>
</feature>
<evidence type="ECO:0000256" key="7">
    <source>
        <dbReference type="ARBA" id="ARBA00023209"/>
    </source>
</evidence>
<gene>
    <name evidence="11" type="primary">PSD2</name>
    <name evidence="15" type="ORF">IE81DRAFT_321203</name>
</gene>
<dbReference type="HAMAP" id="MF_00663">
    <property type="entry name" value="PS_decarb_PSD_B_type2"/>
    <property type="match status" value="1"/>
</dbReference>
<comment type="pathway">
    <text evidence="11">Phospholipid metabolism; phosphatidylethanolamine biosynthesis; phosphatidylethanolamine from CDP-diacylglycerol: step 2/2.</text>
</comment>
<feature type="domain" description="C2" evidence="13">
    <location>
        <begin position="530"/>
        <end position="652"/>
    </location>
</feature>
<comment type="domain">
    <text evidence="11">The C2 domains have an essential, but non-catalytic function. They may facilitate interactions with other proteins and are required for lipid transport function.</text>
</comment>
<keyword evidence="11" id="KW-0333">Golgi apparatus</keyword>
<keyword evidence="5 11" id="KW-0472">Membrane</keyword>
<keyword evidence="2 11" id="KW-0444">Lipid biosynthesis</keyword>
<dbReference type="STRING" id="1522189.A0A316W660"/>
<dbReference type="Proteomes" id="UP000245783">
    <property type="component" value="Unassembled WGS sequence"/>
</dbReference>
<dbReference type="PROSITE" id="PS50004">
    <property type="entry name" value="C2"/>
    <property type="match status" value="2"/>
</dbReference>
<feature type="compositionally biased region" description="Low complexity" evidence="12">
    <location>
        <begin position="13"/>
        <end position="40"/>
    </location>
</feature>
<name>A0A316W660_9BASI</name>
<dbReference type="CDD" id="cd00030">
    <property type="entry name" value="C2"/>
    <property type="match status" value="1"/>
</dbReference>
<evidence type="ECO:0000256" key="12">
    <source>
        <dbReference type="SAM" id="MobiDB-lite"/>
    </source>
</evidence>
<dbReference type="GO" id="GO:0006646">
    <property type="term" value="P:phosphatidylethanolamine biosynthetic process"/>
    <property type="evidence" value="ECO:0007669"/>
    <property type="project" value="UniProtKB-UniRule"/>
</dbReference>
<evidence type="ECO:0000313" key="16">
    <source>
        <dbReference type="Proteomes" id="UP000245783"/>
    </source>
</evidence>
<comment type="cofactor">
    <cofactor evidence="11">
        <name>pyruvate</name>
        <dbReference type="ChEBI" id="CHEBI:15361"/>
    </cofactor>
    <text evidence="11">Binds 1 pyruvoyl group covalently per subunit.</text>
</comment>
<feature type="active site" description="Charge relay system; for autoendoproteolytic cleavage activity" evidence="11">
    <location>
        <position position="1253"/>
    </location>
</feature>
<dbReference type="GO" id="GO:0016540">
    <property type="term" value="P:protein autoprocessing"/>
    <property type="evidence" value="ECO:0007669"/>
    <property type="project" value="UniProtKB-UniRule"/>
</dbReference>
<feature type="compositionally biased region" description="Low complexity" evidence="12">
    <location>
        <begin position="383"/>
        <end position="397"/>
    </location>
</feature>
<evidence type="ECO:0000313" key="15">
    <source>
        <dbReference type="EMBL" id="PWN44578.1"/>
    </source>
</evidence>
<reference evidence="15 16" key="1">
    <citation type="journal article" date="2018" name="Mol. Biol. Evol.">
        <title>Broad Genomic Sampling Reveals a Smut Pathogenic Ancestry of the Fungal Clade Ustilaginomycotina.</title>
        <authorList>
            <person name="Kijpornyongpan T."/>
            <person name="Mondo S.J."/>
            <person name="Barry K."/>
            <person name="Sandor L."/>
            <person name="Lee J."/>
            <person name="Lipzen A."/>
            <person name="Pangilinan J."/>
            <person name="LaButti K."/>
            <person name="Hainaut M."/>
            <person name="Henrissat B."/>
            <person name="Grigoriev I.V."/>
            <person name="Spatafora J.W."/>
            <person name="Aime M.C."/>
        </authorList>
    </citation>
    <scope>NUCLEOTIDE SEQUENCE [LARGE SCALE GENOMIC DNA]</scope>
    <source>
        <strain evidence="15 16">MCA 4658</strain>
    </source>
</reference>
<dbReference type="UniPathway" id="UPA00558">
    <property type="reaction ID" value="UER00616"/>
</dbReference>
<comment type="similarity">
    <text evidence="11">Belongs to the phosphatidylserine decarboxylase family. PSD-B subfamily. Eukaryotic type II sub-subfamily.</text>
</comment>
<feature type="region of interest" description="Disordered" evidence="12">
    <location>
        <begin position="1"/>
        <end position="40"/>
    </location>
</feature>
<comment type="function">
    <text evidence="11">Catalyzes the formation of phosphatidylethanolamine (PtdEtn) from phosphatidylserine (PtdSer). Plays a central role in phospholipid metabolism and in the interorganelle trafficking of phosphatidylserine.</text>
</comment>
<dbReference type="NCBIfam" id="TIGR00163">
    <property type="entry name" value="PS_decarb"/>
    <property type="match status" value="1"/>
</dbReference>
<dbReference type="InterPro" id="IPR033179">
    <property type="entry name" value="PSD_type2_pro"/>
</dbReference>
<evidence type="ECO:0000256" key="2">
    <source>
        <dbReference type="ARBA" id="ARBA00022516"/>
    </source>
</evidence>
<feature type="compositionally biased region" description="Basic and acidic residues" evidence="12">
    <location>
        <begin position="512"/>
        <end position="521"/>
    </location>
</feature>
<dbReference type="Pfam" id="PF00168">
    <property type="entry name" value="C2"/>
    <property type="match status" value="3"/>
</dbReference>
<dbReference type="PROSITE" id="PS00018">
    <property type="entry name" value="EF_HAND_1"/>
    <property type="match status" value="1"/>
</dbReference>
<evidence type="ECO:0000259" key="13">
    <source>
        <dbReference type="PROSITE" id="PS50004"/>
    </source>
</evidence>
<dbReference type="PANTHER" id="PTHR10067:SF17">
    <property type="entry name" value="PHOSPHATIDYLSERINE DECARBOXYLASE PROENZYME 2"/>
    <property type="match status" value="1"/>
</dbReference>
<accession>A0A316W660</accession>
<feature type="domain" description="EF-hand" evidence="14">
    <location>
        <begin position="702"/>
        <end position="737"/>
    </location>
</feature>
<feature type="domain" description="C2" evidence="13">
    <location>
        <begin position="27"/>
        <end position="159"/>
    </location>
</feature>
<dbReference type="InterPro" id="IPR002048">
    <property type="entry name" value="EF_hand_dom"/>
</dbReference>
<dbReference type="GO" id="GO:0010008">
    <property type="term" value="C:endosome membrane"/>
    <property type="evidence" value="ECO:0007669"/>
    <property type="project" value="UniProtKB-SubCell"/>
</dbReference>
<comment type="catalytic activity">
    <reaction evidence="11">
        <text>a 1,2-diacyl-sn-glycero-3-phospho-L-serine + H(+) = a 1,2-diacyl-sn-glycero-3-phosphoethanolamine + CO2</text>
        <dbReference type="Rhea" id="RHEA:20828"/>
        <dbReference type="ChEBI" id="CHEBI:15378"/>
        <dbReference type="ChEBI" id="CHEBI:16526"/>
        <dbReference type="ChEBI" id="CHEBI:57262"/>
        <dbReference type="ChEBI" id="CHEBI:64612"/>
        <dbReference type="EC" id="4.1.1.65"/>
    </reaction>
</comment>
<dbReference type="GO" id="GO:0004609">
    <property type="term" value="F:phosphatidylserine decarboxylase activity"/>
    <property type="evidence" value="ECO:0007669"/>
    <property type="project" value="UniProtKB-UniRule"/>
</dbReference>
<dbReference type="GO" id="GO:0005509">
    <property type="term" value="F:calcium ion binding"/>
    <property type="evidence" value="ECO:0007669"/>
    <property type="project" value="InterPro"/>
</dbReference>
<keyword evidence="11" id="KW-0967">Endosome</keyword>
<dbReference type="GO" id="GO:0005795">
    <property type="term" value="C:Golgi stack"/>
    <property type="evidence" value="ECO:0007669"/>
    <property type="project" value="UniProtKB-UniRule"/>
</dbReference>
<keyword evidence="8 11" id="KW-0456">Lyase</keyword>
<feature type="compositionally biased region" description="Low complexity" evidence="12">
    <location>
        <begin position="469"/>
        <end position="487"/>
    </location>
</feature>
<feature type="active site" description="Schiff-base intermediate with substrate; via pyruvic acid; for decarboxylase activity" evidence="11">
    <location>
        <position position="1253"/>
    </location>
</feature>
<feature type="modified residue" description="Pyruvic acid (Ser); by autocatalysis" evidence="11">
    <location>
        <position position="1253"/>
    </location>
</feature>
<comment type="pathway">
    <text evidence="1">Lipid metabolism.</text>
</comment>
<evidence type="ECO:0000256" key="9">
    <source>
        <dbReference type="ARBA" id="ARBA00023264"/>
    </source>
</evidence>
<sequence>MPLFKARRGGSGDDYSAAASANASGHVSGTTTPATGSGSAANAGPYAAILRVQILRAKELAAKDRSGASDPFVIVSLPGAGKAYRRQTPVVPKSLDPEWKDADATFDFEIPNEWLNSDGLGTGNEDEAPSVASGLQSAAGVATAPFSAVAAPGEVDEDAAVVGSQPAGHGLQVRPENRRRISGAATKILSAPVRIGARGAVAGARAVRRRTPRPIRHRNAASAHGDAPGGQSIFCPAALEFVVWDKDRWTANDYIGEVSLPTHDWCRDACSFDTQEPIWLPLVSSRRRLTGQPGSIQVRVGLVTRSSTAAHLPQIFERLVLAAHTQDSHPTRAVPADQSVGTTGPDEAFLDNGLSSGDDSDELEELVTDDDEDDNDDEDASDTDAAGTATEAESDSSIFDEHFKSVVGGAGATAPLGTAAVPQASAAEAASVSPVDVAGVSAGAPTAGKVPSISAPEQKGGKLRRKLGRGFSSRSVIKTSSSTTSSTEAALVTDGDGIIDGSKRRRRRKQRKATDPTQKTKEGKRKKQAKKGSLDDEYAFKASSDIIGIVQMEIKSACDLPRWKNSLHTGFDMDPMCIVSFSDKIFRTRVQRHTLSPVWDEKLLFHVRRHEAQWKTKLSIFDWDKLSAHDHVGSTEISVADLIEEAPKPDVQTKLYNADVNALERPMRRFELPLSKSAKDKADTKSQSLLVVEAKFTPYDALRQRFWRQMLLNYDSNDSKTISTLELTSMLDSLGSTLGSLTIQEFWQQHNKRPDEDDLTFDEAILSLEAEVNKTWDEKRTARSDGDVSGPASGTVTPAVEVTANALDYSGPNAPIASETQLAKNAGLSSLAAVEPSASENEPSSKRLTPPGASVPGVIARDMSQLSLSSSATSSSANSTSSSPLASAHRGASSGSSFSQHAGGAPRVNSQVKERVIYCKSCPLCHMPRLGRKAEVDIITHLAVCASQDWRRVDSLMVSNFVTASQAQRKWYTKVLTRISQGDYKLGADSANIIVQDRVTGELLEEKMAVYVRLGIRLLYRGGKSRMEGARVRRMLHNMSVKQGAKFDDPASAREIPSFIAFHNLKMDEVLEPLENFKTFNQFFYRKLKPDARPVDELENHKRLVSGADCRMQAFQSVEDSKKFWIKGKQFTIPNLLGDQYKDASAYDNGPLAIFRLAPQDYHRYHSPVDATVGEITPIPGEYYTVNPQAIRSTVEVYCANVRTIVELHTEEFGRVLYVCIGAMLVGSSIQTVKTGDKIKRGDEIGYFAFGGSTILLVFPKGAVEFDKDLLDNSKQSLETLVRVGMGIGRAPQ</sequence>
<feature type="site" description="Cleavage (non-hydrolytic); by autocatalysis" evidence="11">
    <location>
        <begin position="1252"/>
        <end position="1253"/>
    </location>
</feature>
<comment type="subcellular location">
    <subcellularLocation>
        <location evidence="11">Golgi apparatus membrane</location>
        <topology evidence="11">Peripheral membrane protein</topology>
        <orientation evidence="11">Cytoplasmic side</orientation>
    </subcellularLocation>
    <subcellularLocation>
        <location evidence="11">Endosome membrane</location>
        <topology evidence="11">Peripheral membrane protein</topology>
        <orientation evidence="11">Cytoplasmic side</orientation>
    </subcellularLocation>
</comment>
<dbReference type="InParanoid" id="A0A316W660"/>
<evidence type="ECO:0000259" key="14">
    <source>
        <dbReference type="PROSITE" id="PS50222"/>
    </source>
</evidence>
<dbReference type="EC" id="4.1.1.65" evidence="11"/>
<keyword evidence="10 11" id="KW-0670">Pyruvate</keyword>
<feature type="region of interest" description="Disordered" evidence="12">
    <location>
        <begin position="869"/>
        <end position="906"/>
    </location>
</feature>
<keyword evidence="3 11" id="KW-0210">Decarboxylase</keyword>
<dbReference type="InterPro" id="IPR035892">
    <property type="entry name" value="C2_domain_sf"/>
</dbReference>
<dbReference type="EMBL" id="KZ819360">
    <property type="protein sequence ID" value="PWN44578.1"/>
    <property type="molecule type" value="Genomic_DNA"/>
</dbReference>
<proteinExistence type="inferred from homology"/>
<evidence type="ECO:0000256" key="8">
    <source>
        <dbReference type="ARBA" id="ARBA00023239"/>
    </source>
</evidence>
<dbReference type="InterPro" id="IPR018247">
    <property type="entry name" value="EF_Hand_1_Ca_BS"/>
</dbReference>
<feature type="region of interest" description="Disordered" evidence="12">
    <location>
        <begin position="327"/>
        <end position="399"/>
    </location>
</feature>
<evidence type="ECO:0000256" key="11">
    <source>
        <dbReference type="HAMAP-Rule" id="MF_03209"/>
    </source>
</evidence>
<dbReference type="SUPFAM" id="SSF49562">
    <property type="entry name" value="C2 domain (Calcium/lipid-binding domain, CaLB)"/>
    <property type="match status" value="2"/>
</dbReference>
<organism evidence="15 16">
    <name type="scientific">Ceraceosorus guamensis</name>
    <dbReference type="NCBI Taxonomy" id="1522189"/>
    <lineage>
        <taxon>Eukaryota</taxon>
        <taxon>Fungi</taxon>
        <taxon>Dikarya</taxon>
        <taxon>Basidiomycota</taxon>
        <taxon>Ustilaginomycotina</taxon>
        <taxon>Exobasidiomycetes</taxon>
        <taxon>Ceraceosorales</taxon>
        <taxon>Ceraceosoraceae</taxon>
        <taxon>Ceraceosorus</taxon>
    </lineage>
</organism>
<feature type="region of interest" description="Disordered" evidence="12">
    <location>
        <begin position="443"/>
        <end position="534"/>
    </location>
</feature>
<dbReference type="InterPro" id="IPR033177">
    <property type="entry name" value="PSD-B"/>
</dbReference>
<feature type="chain" id="PRO_5023524738" description="Phosphatidylserine decarboxylase 2 beta chain" evidence="11">
    <location>
        <begin position="1"/>
        <end position="1252"/>
    </location>
</feature>
<evidence type="ECO:0000256" key="3">
    <source>
        <dbReference type="ARBA" id="ARBA00022793"/>
    </source>
</evidence>
<keyword evidence="7 11" id="KW-0594">Phospholipid biosynthesis</keyword>
<dbReference type="InterPro" id="IPR000008">
    <property type="entry name" value="C2_dom"/>
</dbReference>
<comment type="subunit">
    <text evidence="11">Heterodimer of a large membrane-associated beta subunit and a small pyruvoyl-containing alpha subunit.</text>
</comment>
<keyword evidence="9 11" id="KW-1208">Phospholipid metabolism</keyword>
<feature type="region of interest" description="Disordered" evidence="12">
    <location>
        <begin position="833"/>
        <end position="857"/>
    </location>
</feature>
<evidence type="ECO:0000256" key="1">
    <source>
        <dbReference type="ARBA" id="ARBA00005189"/>
    </source>
</evidence>
<feature type="compositionally biased region" description="Low complexity" evidence="12">
    <location>
        <begin position="869"/>
        <end position="905"/>
    </location>
</feature>
<keyword evidence="16" id="KW-1185">Reference proteome</keyword>
<dbReference type="InterPro" id="IPR003817">
    <property type="entry name" value="PS_Dcarbxylase"/>
</dbReference>
<dbReference type="GO" id="GO:0000139">
    <property type="term" value="C:Golgi membrane"/>
    <property type="evidence" value="ECO:0007669"/>
    <property type="project" value="UniProtKB-SubCell"/>
</dbReference>
<evidence type="ECO:0000256" key="6">
    <source>
        <dbReference type="ARBA" id="ARBA00023145"/>
    </source>
</evidence>
<dbReference type="FunCoup" id="A0A316W660">
    <property type="interactions" value="52"/>
</dbReference>
<feature type="active site" description="Charge relay system; for autoendoproteolytic cleavage activity" evidence="11">
    <location>
        <position position="1109"/>
    </location>
</feature>
<dbReference type="SMART" id="SM00239">
    <property type="entry name" value="C2"/>
    <property type="match status" value="2"/>
</dbReference>
<feature type="region of interest" description="Disordered" evidence="12">
    <location>
        <begin position="777"/>
        <end position="796"/>
    </location>
</feature>
<dbReference type="OrthoDB" id="67700at2759"/>
<keyword evidence="6 11" id="KW-0865">Zymogen</keyword>
<evidence type="ECO:0000256" key="10">
    <source>
        <dbReference type="ARBA" id="ARBA00023317"/>
    </source>
</evidence>
<dbReference type="Pfam" id="PF02666">
    <property type="entry name" value="PS_Dcarbxylase"/>
    <property type="match status" value="1"/>
</dbReference>
<evidence type="ECO:0000256" key="4">
    <source>
        <dbReference type="ARBA" id="ARBA00023098"/>
    </source>
</evidence>
<feature type="compositionally biased region" description="Basic and acidic residues" evidence="12">
    <location>
        <begin position="777"/>
        <end position="786"/>
    </location>
</feature>
<feature type="compositionally biased region" description="Acidic residues" evidence="12">
    <location>
        <begin position="358"/>
        <end position="382"/>
    </location>
</feature>